<gene>
    <name evidence="1" type="ORF">tloyanaT_21020</name>
</gene>
<keyword evidence="2" id="KW-1185">Reference proteome</keyword>
<proteinExistence type="predicted"/>
<sequence length="97" mass="11054">MFDKNSYYIVGEIRDVNSNENNGNTFIKVTVLLDTKFAYLNITKELIDKNPNIQEDILSLVGKKVSAEVSFQNKINKSGTGIYENVYLRSMPETVEK</sequence>
<evidence type="ECO:0000313" key="1">
    <source>
        <dbReference type="EMBL" id="GLX85850.1"/>
    </source>
</evidence>
<accession>A0ABQ6HEA1</accession>
<dbReference type="RefSeq" id="WP_284298349.1">
    <property type="nucleotide sequence ID" value="NZ_BSSV01000004.1"/>
</dbReference>
<organism evidence="1 2">
    <name type="scientific">Thalassotalea loyana</name>
    <dbReference type="NCBI Taxonomy" id="280483"/>
    <lineage>
        <taxon>Bacteria</taxon>
        <taxon>Pseudomonadati</taxon>
        <taxon>Pseudomonadota</taxon>
        <taxon>Gammaproteobacteria</taxon>
        <taxon>Alteromonadales</taxon>
        <taxon>Colwelliaceae</taxon>
        <taxon>Thalassotalea</taxon>
    </lineage>
</organism>
<name>A0ABQ6HEA1_9GAMM</name>
<dbReference type="Proteomes" id="UP001157134">
    <property type="component" value="Unassembled WGS sequence"/>
</dbReference>
<protein>
    <recommendedName>
        <fullName evidence="3">DUF3127 domain-containing protein</fullName>
    </recommendedName>
</protein>
<evidence type="ECO:0008006" key="3">
    <source>
        <dbReference type="Google" id="ProtNLM"/>
    </source>
</evidence>
<evidence type="ECO:0000313" key="2">
    <source>
        <dbReference type="Proteomes" id="UP001157134"/>
    </source>
</evidence>
<dbReference type="EMBL" id="BSSV01000004">
    <property type="protein sequence ID" value="GLX85850.1"/>
    <property type="molecule type" value="Genomic_DNA"/>
</dbReference>
<reference evidence="1 2" key="1">
    <citation type="submission" date="2023-03" db="EMBL/GenBank/DDBJ databases">
        <title>Thalassotalea loyana LMG 22536T draft genome sequence.</title>
        <authorList>
            <person name="Sawabe T."/>
        </authorList>
    </citation>
    <scope>NUCLEOTIDE SEQUENCE [LARGE SCALE GENOMIC DNA]</scope>
    <source>
        <strain evidence="1 2">LMG 22536</strain>
    </source>
</reference>
<comment type="caution">
    <text evidence="1">The sequence shown here is derived from an EMBL/GenBank/DDBJ whole genome shotgun (WGS) entry which is preliminary data.</text>
</comment>